<name>A0AA39MDY2_9AGAR</name>
<gene>
    <name evidence="1" type="ORF">EV421DRAFT_1721679</name>
</gene>
<protein>
    <submittedName>
        <fullName evidence="1">Uncharacterized protein</fullName>
    </submittedName>
</protein>
<sequence>KKYLTHVKSMHTDLNLPFIATESPMIQHIIQGIKCFHGKKDRKPKQPITLPVLIDILAHFQPEAKPGHLAVYAACCIAFSGLLHCGEFTAKSADKIFLPAFQLSQASVQFLSSFDEASYAILFLPTSKTDPFQKDISICLAAALGRPTCSITVLKALIPNGTVPDIMLPLFLSLDDLSKSITCAFFISTIHKAFTSASYDPTLFVEHSFQQDGASAVAVAECSDHEIQMLGH</sequence>
<evidence type="ECO:0000313" key="2">
    <source>
        <dbReference type="Proteomes" id="UP001175226"/>
    </source>
</evidence>
<dbReference type="InterPro" id="IPR052925">
    <property type="entry name" value="Phage_Integrase-like_Recomb"/>
</dbReference>
<dbReference type="PANTHER" id="PTHR34605">
    <property type="entry name" value="PHAGE_INTEGRASE DOMAIN-CONTAINING PROTEIN"/>
    <property type="match status" value="1"/>
</dbReference>
<feature type="non-terminal residue" evidence="1">
    <location>
        <position position="1"/>
    </location>
</feature>
<reference evidence="1" key="1">
    <citation type="submission" date="2023-06" db="EMBL/GenBank/DDBJ databases">
        <authorList>
            <consortium name="Lawrence Berkeley National Laboratory"/>
            <person name="Ahrendt S."/>
            <person name="Sahu N."/>
            <person name="Indic B."/>
            <person name="Wong-Bajracharya J."/>
            <person name="Merenyi Z."/>
            <person name="Ke H.-M."/>
            <person name="Monk M."/>
            <person name="Kocsube S."/>
            <person name="Drula E."/>
            <person name="Lipzen A."/>
            <person name="Balint B."/>
            <person name="Henrissat B."/>
            <person name="Andreopoulos B."/>
            <person name="Martin F.M."/>
            <person name="Harder C.B."/>
            <person name="Rigling D."/>
            <person name="Ford K.L."/>
            <person name="Foster G.D."/>
            <person name="Pangilinan J."/>
            <person name="Papanicolaou A."/>
            <person name="Barry K."/>
            <person name="LaButti K."/>
            <person name="Viragh M."/>
            <person name="Koriabine M."/>
            <person name="Yan M."/>
            <person name="Riley R."/>
            <person name="Champramary S."/>
            <person name="Plett K.L."/>
            <person name="Tsai I.J."/>
            <person name="Slot J."/>
            <person name="Sipos G."/>
            <person name="Plett J."/>
            <person name="Nagy L.G."/>
            <person name="Grigoriev I.V."/>
        </authorList>
    </citation>
    <scope>NUCLEOTIDE SEQUENCE</scope>
    <source>
        <strain evidence="1">FPL87.14</strain>
    </source>
</reference>
<dbReference type="EMBL" id="JAUEPT010000157">
    <property type="protein sequence ID" value="KAK0430293.1"/>
    <property type="molecule type" value="Genomic_DNA"/>
</dbReference>
<comment type="caution">
    <text evidence="1">The sequence shown here is derived from an EMBL/GenBank/DDBJ whole genome shotgun (WGS) entry which is preliminary data.</text>
</comment>
<dbReference type="AlphaFoldDB" id="A0AA39MDY2"/>
<dbReference type="PANTHER" id="PTHR34605:SF3">
    <property type="entry name" value="P CELL-TYPE AGGLUTINATION PROTEIN MAP4-LIKE-RELATED"/>
    <property type="match status" value="1"/>
</dbReference>
<proteinExistence type="predicted"/>
<accession>A0AA39MDY2</accession>
<organism evidence="1 2">
    <name type="scientific">Armillaria borealis</name>
    <dbReference type="NCBI Taxonomy" id="47425"/>
    <lineage>
        <taxon>Eukaryota</taxon>
        <taxon>Fungi</taxon>
        <taxon>Dikarya</taxon>
        <taxon>Basidiomycota</taxon>
        <taxon>Agaricomycotina</taxon>
        <taxon>Agaricomycetes</taxon>
        <taxon>Agaricomycetidae</taxon>
        <taxon>Agaricales</taxon>
        <taxon>Marasmiineae</taxon>
        <taxon>Physalacriaceae</taxon>
        <taxon>Armillaria</taxon>
    </lineage>
</organism>
<dbReference type="Proteomes" id="UP001175226">
    <property type="component" value="Unassembled WGS sequence"/>
</dbReference>
<keyword evidence="2" id="KW-1185">Reference proteome</keyword>
<evidence type="ECO:0000313" key="1">
    <source>
        <dbReference type="EMBL" id="KAK0430293.1"/>
    </source>
</evidence>